<name>A0A133V0X2_9EURY</name>
<dbReference type="EMBL" id="LHXW01000013">
    <property type="protein sequence ID" value="KXB00103.1"/>
    <property type="molecule type" value="Genomic_DNA"/>
</dbReference>
<dbReference type="Proteomes" id="UP000070520">
    <property type="component" value="Unassembled WGS sequence"/>
</dbReference>
<proteinExistence type="predicted"/>
<organism evidence="1 2">
    <name type="scientific">candidate division MSBL1 archaeon SCGC-AAA261C02</name>
    <dbReference type="NCBI Taxonomy" id="1698272"/>
    <lineage>
        <taxon>Archaea</taxon>
        <taxon>Methanobacteriati</taxon>
        <taxon>Methanobacteriota</taxon>
        <taxon>candidate division MSBL1</taxon>
    </lineage>
</organism>
<evidence type="ECO:0000313" key="2">
    <source>
        <dbReference type="Proteomes" id="UP000070520"/>
    </source>
</evidence>
<sequence length="154" mass="17141">MLSSERGFFSIDAFFALLLLLTVSGAVLNAAQGSQQIASEASATQEADMVVEKLAATINTVYANGSPFKLRVELPDTIRMIGEEYVESHENYTISLDLENREVYIKNLEGVSSEVARASIIPHNLYDFELGPENLSKTIHVYWEDENIRVSSHE</sequence>
<protein>
    <recommendedName>
        <fullName evidence="3">Flagellin</fullName>
    </recommendedName>
</protein>
<evidence type="ECO:0008006" key="3">
    <source>
        <dbReference type="Google" id="ProtNLM"/>
    </source>
</evidence>
<gene>
    <name evidence="1" type="ORF">AKJ42_01660</name>
</gene>
<evidence type="ECO:0000313" key="1">
    <source>
        <dbReference type="EMBL" id="KXB00103.1"/>
    </source>
</evidence>
<reference evidence="1 2" key="1">
    <citation type="journal article" date="2016" name="Sci. Rep.">
        <title>Metabolic traits of an uncultured archaeal lineage -MSBL1- from brine pools of the Red Sea.</title>
        <authorList>
            <person name="Mwirichia R."/>
            <person name="Alam I."/>
            <person name="Rashid M."/>
            <person name="Vinu M."/>
            <person name="Ba-Alawi W."/>
            <person name="Anthony Kamau A."/>
            <person name="Kamanda Ngugi D."/>
            <person name="Goker M."/>
            <person name="Klenk H.P."/>
            <person name="Bajic V."/>
            <person name="Stingl U."/>
        </authorList>
    </citation>
    <scope>NUCLEOTIDE SEQUENCE [LARGE SCALE GENOMIC DNA]</scope>
    <source>
        <strain evidence="1">SCGC-AAA261C02</strain>
    </source>
</reference>
<dbReference type="AlphaFoldDB" id="A0A133V0X2"/>
<comment type="caution">
    <text evidence="1">The sequence shown here is derived from an EMBL/GenBank/DDBJ whole genome shotgun (WGS) entry which is preliminary data.</text>
</comment>
<keyword evidence="2" id="KW-1185">Reference proteome</keyword>
<accession>A0A133V0X2</accession>